<dbReference type="AlphaFoldDB" id="A0A4R5K9T9"/>
<name>A0A4R5K9T9_9MICC</name>
<sequence>MDFSDAIQNRNLVAFNYDGHPRVVVPAAFGLHATTGNEVLRGYQVDGSGNSRPVPFWDLFLTEKMSKVEILDGQFIEDPPHYSRNDKHIDPIRAQL</sequence>
<organism evidence="1 2">
    <name type="scientific">Arthrobacter terricola</name>
    <dbReference type="NCBI Taxonomy" id="2547396"/>
    <lineage>
        <taxon>Bacteria</taxon>
        <taxon>Bacillati</taxon>
        <taxon>Actinomycetota</taxon>
        <taxon>Actinomycetes</taxon>
        <taxon>Micrococcales</taxon>
        <taxon>Micrococcaceae</taxon>
        <taxon>Arthrobacter</taxon>
    </lineage>
</organism>
<gene>
    <name evidence="1" type="ORF">E1809_21565</name>
</gene>
<dbReference type="RefSeq" id="WP_133206305.1">
    <property type="nucleotide sequence ID" value="NZ_SMRU01000032.1"/>
</dbReference>
<evidence type="ECO:0008006" key="3">
    <source>
        <dbReference type="Google" id="ProtNLM"/>
    </source>
</evidence>
<dbReference type="EMBL" id="SMRU01000032">
    <property type="protein sequence ID" value="TDF91198.1"/>
    <property type="molecule type" value="Genomic_DNA"/>
</dbReference>
<accession>A0A4R5K9T9</accession>
<dbReference type="OrthoDB" id="1493123at2"/>
<evidence type="ECO:0000313" key="2">
    <source>
        <dbReference type="Proteomes" id="UP000295511"/>
    </source>
</evidence>
<proteinExistence type="predicted"/>
<dbReference type="Proteomes" id="UP000295511">
    <property type="component" value="Unassembled WGS sequence"/>
</dbReference>
<reference evidence="1 2" key="1">
    <citation type="submission" date="2019-03" db="EMBL/GenBank/DDBJ databases">
        <title>Whole genome sequence of Arthrobacter sp JH1-1.</title>
        <authorList>
            <person name="Trinh H.N."/>
        </authorList>
    </citation>
    <scope>NUCLEOTIDE SEQUENCE [LARGE SCALE GENOMIC DNA]</scope>
    <source>
        <strain evidence="1 2">JH1-1</strain>
    </source>
</reference>
<comment type="caution">
    <text evidence="1">The sequence shown here is derived from an EMBL/GenBank/DDBJ whole genome shotgun (WGS) entry which is preliminary data.</text>
</comment>
<keyword evidence="2" id="KW-1185">Reference proteome</keyword>
<evidence type="ECO:0000313" key="1">
    <source>
        <dbReference type="EMBL" id="TDF91198.1"/>
    </source>
</evidence>
<protein>
    <recommendedName>
        <fullName evidence="3">WYL domain-containing protein</fullName>
    </recommendedName>
</protein>